<dbReference type="InterPro" id="IPR010038">
    <property type="entry name" value="MoaD_arc-typ"/>
</dbReference>
<protein>
    <submittedName>
        <fullName evidence="1">Sulfur carrier protein CysO</fullName>
    </submittedName>
</protein>
<dbReference type="SUPFAM" id="SSF54285">
    <property type="entry name" value="MoaD/ThiS"/>
    <property type="match status" value="1"/>
</dbReference>
<accession>A0A644TXF4</accession>
<dbReference type="NCBIfam" id="NF041918">
    <property type="entry name" value="SAMP1"/>
    <property type="match status" value="1"/>
</dbReference>
<dbReference type="AlphaFoldDB" id="A0A644TXF4"/>
<dbReference type="NCBIfam" id="TIGR01687">
    <property type="entry name" value="moaD_arch"/>
    <property type="match status" value="1"/>
</dbReference>
<dbReference type="InterPro" id="IPR052045">
    <property type="entry name" value="Sulfur_Carrier/Prot_Modifier"/>
</dbReference>
<dbReference type="PANTHER" id="PTHR38031:SF1">
    <property type="entry name" value="SULFUR CARRIER PROTEIN CYSO"/>
    <property type="match status" value="1"/>
</dbReference>
<dbReference type="Gene3D" id="3.10.20.30">
    <property type="match status" value="1"/>
</dbReference>
<proteinExistence type="predicted"/>
<comment type="caution">
    <text evidence="1">The sequence shown here is derived from an EMBL/GenBank/DDBJ whole genome shotgun (WGS) entry which is preliminary data.</text>
</comment>
<dbReference type="PANTHER" id="PTHR38031">
    <property type="entry name" value="SULFUR CARRIER PROTEIN SLR0821-RELATED"/>
    <property type="match status" value="1"/>
</dbReference>
<dbReference type="InterPro" id="IPR054834">
    <property type="entry name" value="SAMP1_3"/>
</dbReference>
<sequence length="92" mass="10257">MKITVKAFATFREVMDMQLELEFPKGTTVRTLLSDLTARYEGLYDLMFSAPDTLRDFVNILKNGRNIHFITGLDTSLDEGDLIALFPPAAGG</sequence>
<organism evidence="1">
    <name type="scientific">bioreactor metagenome</name>
    <dbReference type="NCBI Taxonomy" id="1076179"/>
    <lineage>
        <taxon>unclassified sequences</taxon>
        <taxon>metagenomes</taxon>
        <taxon>ecological metagenomes</taxon>
    </lineage>
</organism>
<gene>
    <name evidence="1" type="primary">cysO_2</name>
    <name evidence="1" type="ORF">SDC9_17385</name>
</gene>
<dbReference type="InterPro" id="IPR012675">
    <property type="entry name" value="Beta-grasp_dom_sf"/>
</dbReference>
<evidence type="ECO:0000313" key="1">
    <source>
        <dbReference type="EMBL" id="MPL71608.1"/>
    </source>
</evidence>
<dbReference type="Pfam" id="PF02597">
    <property type="entry name" value="ThiS"/>
    <property type="match status" value="1"/>
</dbReference>
<reference evidence="1" key="1">
    <citation type="submission" date="2019-08" db="EMBL/GenBank/DDBJ databases">
        <authorList>
            <person name="Kucharzyk K."/>
            <person name="Murdoch R.W."/>
            <person name="Higgins S."/>
            <person name="Loffler F."/>
        </authorList>
    </citation>
    <scope>NUCLEOTIDE SEQUENCE</scope>
</reference>
<name>A0A644TXF4_9ZZZZ</name>
<dbReference type="CDD" id="cd17505">
    <property type="entry name" value="Ubl_SAMP1_like"/>
    <property type="match status" value="1"/>
</dbReference>
<dbReference type="InterPro" id="IPR003749">
    <property type="entry name" value="ThiS/MoaD-like"/>
</dbReference>
<dbReference type="EMBL" id="VSSQ01000060">
    <property type="protein sequence ID" value="MPL71608.1"/>
    <property type="molecule type" value="Genomic_DNA"/>
</dbReference>
<dbReference type="InterPro" id="IPR016155">
    <property type="entry name" value="Mopterin_synth/thiamin_S_b"/>
</dbReference>